<accession>A0AAD5DFC3</accession>
<comment type="caution">
    <text evidence="1">The sequence shown here is derived from an EMBL/GenBank/DDBJ whole genome shotgun (WGS) entry which is preliminary data.</text>
</comment>
<organism evidence="1 2">
    <name type="scientific">Ambrosia artemisiifolia</name>
    <name type="common">Common ragweed</name>
    <dbReference type="NCBI Taxonomy" id="4212"/>
    <lineage>
        <taxon>Eukaryota</taxon>
        <taxon>Viridiplantae</taxon>
        <taxon>Streptophyta</taxon>
        <taxon>Embryophyta</taxon>
        <taxon>Tracheophyta</taxon>
        <taxon>Spermatophyta</taxon>
        <taxon>Magnoliopsida</taxon>
        <taxon>eudicotyledons</taxon>
        <taxon>Gunneridae</taxon>
        <taxon>Pentapetalae</taxon>
        <taxon>asterids</taxon>
        <taxon>campanulids</taxon>
        <taxon>Asterales</taxon>
        <taxon>Asteraceae</taxon>
        <taxon>Asteroideae</taxon>
        <taxon>Heliantheae alliance</taxon>
        <taxon>Heliantheae</taxon>
        <taxon>Ambrosia</taxon>
    </lineage>
</organism>
<dbReference type="Proteomes" id="UP001206925">
    <property type="component" value="Unassembled WGS sequence"/>
</dbReference>
<protein>
    <submittedName>
        <fullName evidence="1">Uncharacterized protein</fullName>
    </submittedName>
</protein>
<evidence type="ECO:0000313" key="2">
    <source>
        <dbReference type="Proteomes" id="UP001206925"/>
    </source>
</evidence>
<keyword evidence="2" id="KW-1185">Reference proteome</keyword>
<gene>
    <name evidence="1" type="ORF">M8C21_003177</name>
</gene>
<dbReference type="EMBL" id="JAMZMK010000087">
    <property type="protein sequence ID" value="KAI7757671.1"/>
    <property type="molecule type" value="Genomic_DNA"/>
</dbReference>
<name>A0AAD5DFC3_AMBAR</name>
<evidence type="ECO:0000313" key="1">
    <source>
        <dbReference type="EMBL" id="KAI7757671.1"/>
    </source>
</evidence>
<reference evidence="1" key="1">
    <citation type="submission" date="2022-06" db="EMBL/GenBank/DDBJ databases">
        <title>Uncovering the hologenomic basis of an extraordinary plant invasion.</title>
        <authorList>
            <person name="Bieker V.C."/>
            <person name="Martin M.D."/>
            <person name="Gilbert T."/>
            <person name="Hodgins K."/>
            <person name="Battlay P."/>
            <person name="Petersen B."/>
            <person name="Wilson J."/>
        </authorList>
    </citation>
    <scope>NUCLEOTIDE SEQUENCE</scope>
    <source>
        <strain evidence="1">AA19_3_7</strain>
        <tissue evidence="1">Leaf</tissue>
    </source>
</reference>
<sequence length="193" mass="21194">MERLFEDVDKLSAENRSVVNTFESELAQDVGSLCNMDFSMQPPTQELMGSQSGTYLPRVGACLLARKGLKLIPTISTFAALSPPSKAREDKLSAGNRSVGFKARSDGGWSCISGSDQISMCFWLRGSEASLERGKIRMRLKACGLLWLVFRAATLRYQRLPMRTSVKSVVKQEKKGSAHPPKTAVFAKIGDNT</sequence>
<proteinExistence type="predicted"/>
<dbReference type="AlphaFoldDB" id="A0AAD5DFC3"/>